<protein>
    <submittedName>
        <fullName evidence="1">Concanavalin A-like lectin/glucanases superfamily protein</fullName>
    </submittedName>
</protein>
<evidence type="ECO:0000313" key="1">
    <source>
        <dbReference type="EMBL" id="SDS35143.1"/>
    </source>
</evidence>
<reference evidence="1 2" key="1">
    <citation type="submission" date="2016-10" db="EMBL/GenBank/DDBJ databases">
        <authorList>
            <person name="de Groot N.N."/>
        </authorList>
    </citation>
    <scope>NUCLEOTIDE SEQUENCE [LARGE SCALE GENOMIC DNA]</scope>
    <source>
        <strain evidence="1 2">DSM 21741</strain>
    </source>
</reference>
<dbReference type="InterPro" id="IPR001791">
    <property type="entry name" value="Laminin_G"/>
</dbReference>
<dbReference type="STRING" id="546871.SAMN04488543_1562"/>
<dbReference type="Pfam" id="PF13385">
    <property type="entry name" value="Laminin_G_3"/>
    <property type="match status" value="1"/>
</dbReference>
<sequence>MTRRPAVARRWQHLVRGPLRHLLMVTLVVVLVLSAAAALVPGSRAAITAQVTNGTNGTKAADYFTCAAAYTANTPGIYYKLDDTGTTAADSGASARTGTYQGAVTKGVAGACTRDTGTAITLDGTTGYVNYATALTTNTSYTSEAWIRTTTARGGLITGFGAAATGASSTTDRVLYLTNTGRVAFGVNNAAKATLTTPNPYNDGAWHHIMATAGPTGLTLYVDGTAVTTSATVIAASYSGNFRVGYDNLTGWTNAPTSSFLAASVDDVAVYGRTLTATDALNHYTSGRRPT</sequence>
<dbReference type="EMBL" id="LT629749">
    <property type="protein sequence ID" value="SDS35143.1"/>
    <property type="molecule type" value="Genomic_DNA"/>
</dbReference>
<dbReference type="RefSeq" id="WP_157720339.1">
    <property type="nucleotide sequence ID" value="NZ_LT629749.1"/>
</dbReference>
<dbReference type="GO" id="GO:0030246">
    <property type="term" value="F:carbohydrate binding"/>
    <property type="evidence" value="ECO:0007669"/>
    <property type="project" value="UniProtKB-KW"/>
</dbReference>
<dbReference type="OrthoDB" id="9802683at2"/>
<dbReference type="CDD" id="cd00110">
    <property type="entry name" value="LamG"/>
    <property type="match status" value="1"/>
</dbReference>
<keyword evidence="2" id="KW-1185">Reference proteome</keyword>
<organism evidence="1 2">
    <name type="scientific">Friedmanniella luteola</name>
    <dbReference type="NCBI Taxonomy" id="546871"/>
    <lineage>
        <taxon>Bacteria</taxon>
        <taxon>Bacillati</taxon>
        <taxon>Actinomycetota</taxon>
        <taxon>Actinomycetes</taxon>
        <taxon>Propionibacteriales</taxon>
        <taxon>Nocardioidaceae</taxon>
        <taxon>Friedmanniella</taxon>
    </lineage>
</organism>
<gene>
    <name evidence="1" type="ORF">SAMN04488543_1562</name>
</gene>
<dbReference type="SUPFAM" id="SSF49899">
    <property type="entry name" value="Concanavalin A-like lectins/glucanases"/>
    <property type="match status" value="1"/>
</dbReference>
<dbReference type="Proteomes" id="UP000199092">
    <property type="component" value="Chromosome I"/>
</dbReference>
<dbReference type="Gene3D" id="2.60.120.200">
    <property type="match status" value="1"/>
</dbReference>
<evidence type="ECO:0000313" key="2">
    <source>
        <dbReference type="Proteomes" id="UP000199092"/>
    </source>
</evidence>
<proteinExistence type="predicted"/>
<dbReference type="InterPro" id="IPR013320">
    <property type="entry name" value="ConA-like_dom_sf"/>
</dbReference>
<keyword evidence="1" id="KW-0430">Lectin</keyword>
<accession>A0A1H1RHL6</accession>
<dbReference type="AlphaFoldDB" id="A0A1H1RHL6"/>
<name>A0A1H1RHL6_9ACTN</name>